<dbReference type="EMBL" id="JBHULX010000022">
    <property type="protein sequence ID" value="MFD2591617.1"/>
    <property type="molecule type" value="Genomic_DNA"/>
</dbReference>
<evidence type="ECO:0000313" key="2">
    <source>
        <dbReference type="EMBL" id="MFD2591617.1"/>
    </source>
</evidence>
<dbReference type="InterPro" id="IPR058515">
    <property type="entry name" value="DUF8202"/>
</dbReference>
<dbReference type="Proteomes" id="UP001597459">
    <property type="component" value="Unassembled WGS sequence"/>
</dbReference>
<dbReference type="RefSeq" id="WP_378253324.1">
    <property type="nucleotide sequence ID" value="NZ_JBHSJV010000001.1"/>
</dbReference>
<comment type="caution">
    <text evidence="2">The sequence shown here is derived from an EMBL/GenBank/DDBJ whole genome shotgun (WGS) entry which is preliminary data.</text>
</comment>
<protein>
    <recommendedName>
        <fullName evidence="1">DUF8202 domain-containing protein</fullName>
    </recommendedName>
</protein>
<organism evidence="2 3">
    <name type="scientific">Aquimarina hainanensis</name>
    <dbReference type="NCBI Taxonomy" id="1578017"/>
    <lineage>
        <taxon>Bacteria</taxon>
        <taxon>Pseudomonadati</taxon>
        <taxon>Bacteroidota</taxon>
        <taxon>Flavobacteriia</taxon>
        <taxon>Flavobacteriales</taxon>
        <taxon>Flavobacteriaceae</taxon>
        <taxon>Aquimarina</taxon>
    </lineage>
</organism>
<dbReference type="Pfam" id="PF26628">
    <property type="entry name" value="DUF8202"/>
    <property type="match status" value="1"/>
</dbReference>
<sequence length="438" mass="47231">MKYLILVWGCILLIPFCGIGQTGPGGVGTTDGSSSLRVWLKSDDLDADGDNTDNPTNGTAVSQWSDFSGSANHFTQTGANRPTYTTGTFNAVNFDSNAATPQLMNNSTTGFYTNGSTFFVTNTVNTGPSHTLFDNGTFSLRAEQWFNTSRVGFTHYGVADYSTTIASPFGTNAIISYHKTGTSSNLDVRVNTATQALNIGATNKGIPFDRIGKATASADEASGDFFEILLYNNRLNAAQIIIVDNYLSAKYANIPIPIDVYNEDDIAAGNYDHDVAGIGRVNATNLHNDSQGTGIVRISNPTNLNNDEFFMWGHDNGTLLINNTTDIPTGITARFDRVWRVSEVSTTGTPVNVGDIDMQFDLSGITGITTSSLRLLIDSDNDGNFNDETPISSAIDLGGNTYGFNGVTALANNLRFTIALGKRTIITNRRITYRIRKN</sequence>
<evidence type="ECO:0000259" key="1">
    <source>
        <dbReference type="Pfam" id="PF26628"/>
    </source>
</evidence>
<gene>
    <name evidence="2" type="ORF">ACFSTE_12335</name>
</gene>
<feature type="domain" description="DUF8202" evidence="1">
    <location>
        <begin position="268"/>
        <end position="409"/>
    </location>
</feature>
<reference evidence="3" key="1">
    <citation type="journal article" date="2019" name="Int. J. Syst. Evol. Microbiol.">
        <title>The Global Catalogue of Microorganisms (GCM) 10K type strain sequencing project: providing services to taxonomists for standard genome sequencing and annotation.</title>
        <authorList>
            <consortium name="The Broad Institute Genomics Platform"/>
            <consortium name="The Broad Institute Genome Sequencing Center for Infectious Disease"/>
            <person name="Wu L."/>
            <person name="Ma J."/>
        </authorList>
    </citation>
    <scope>NUCLEOTIDE SEQUENCE [LARGE SCALE GENOMIC DNA]</scope>
    <source>
        <strain evidence="3">KCTC 42423</strain>
    </source>
</reference>
<proteinExistence type="predicted"/>
<name>A0ABW5N7U2_9FLAO</name>
<evidence type="ECO:0000313" key="3">
    <source>
        <dbReference type="Proteomes" id="UP001597459"/>
    </source>
</evidence>
<keyword evidence="3" id="KW-1185">Reference proteome</keyword>
<accession>A0ABW5N7U2</accession>